<dbReference type="AlphaFoldDB" id="A0A9P6TC39"/>
<sequence length="72" mass="7892">MPTITSGGLFSTQTRTTPPDFSQLIRSGQQMLLQAHDEIDQMKPSNKLPETTARAASSDDCCSTDEESSEDR</sequence>
<organism evidence="2 3">
    <name type="scientific">Cronartium quercuum f. sp. fusiforme G11</name>
    <dbReference type="NCBI Taxonomy" id="708437"/>
    <lineage>
        <taxon>Eukaryota</taxon>
        <taxon>Fungi</taxon>
        <taxon>Dikarya</taxon>
        <taxon>Basidiomycota</taxon>
        <taxon>Pucciniomycotina</taxon>
        <taxon>Pucciniomycetes</taxon>
        <taxon>Pucciniales</taxon>
        <taxon>Coleosporiaceae</taxon>
        <taxon>Cronartium</taxon>
    </lineage>
</organism>
<feature type="compositionally biased region" description="Low complexity" evidence="1">
    <location>
        <begin position="52"/>
        <end position="61"/>
    </location>
</feature>
<keyword evidence="3" id="KW-1185">Reference proteome</keyword>
<gene>
    <name evidence="2" type="ORF">CROQUDRAFT_106801</name>
</gene>
<comment type="caution">
    <text evidence="2">The sequence shown here is derived from an EMBL/GenBank/DDBJ whole genome shotgun (WGS) entry which is preliminary data.</text>
</comment>
<accession>A0A9P6TC39</accession>
<evidence type="ECO:0000256" key="1">
    <source>
        <dbReference type="SAM" id="MobiDB-lite"/>
    </source>
</evidence>
<dbReference type="EMBL" id="MU167254">
    <property type="protein sequence ID" value="KAG0146932.1"/>
    <property type="molecule type" value="Genomic_DNA"/>
</dbReference>
<dbReference type="Proteomes" id="UP000886653">
    <property type="component" value="Unassembled WGS sequence"/>
</dbReference>
<reference evidence="2" key="1">
    <citation type="submission" date="2013-11" db="EMBL/GenBank/DDBJ databases">
        <title>Genome sequence of the fusiform rust pathogen reveals effectors for host alternation and coevolution with pine.</title>
        <authorList>
            <consortium name="DOE Joint Genome Institute"/>
            <person name="Smith K."/>
            <person name="Pendleton A."/>
            <person name="Kubisiak T."/>
            <person name="Anderson C."/>
            <person name="Salamov A."/>
            <person name="Aerts A."/>
            <person name="Riley R."/>
            <person name="Clum A."/>
            <person name="Lindquist E."/>
            <person name="Ence D."/>
            <person name="Campbell M."/>
            <person name="Kronenberg Z."/>
            <person name="Feau N."/>
            <person name="Dhillon B."/>
            <person name="Hamelin R."/>
            <person name="Burleigh J."/>
            <person name="Smith J."/>
            <person name="Yandell M."/>
            <person name="Nelson C."/>
            <person name="Grigoriev I."/>
            <person name="Davis J."/>
        </authorList>
    </citation>
    <scope>NUCLEOTIDE SEQUENCE</scope>
    <source>
        <strain evidence="2">G11</strain>
    </source>
</reference>
<feature type="compositionally biased region" description="Acidic residues" evidence="1">
    <location>
        <begin position="62"/>
        <end position="72"/>
    </location>
</feature>
<name>A0A9P6TC39_9BASI</name>
<evidence type="ECO:0000313" key="2">
    <source>
        <dbReference type="EMBL" id="KAG0146932.1"/>
    </source>
</evidence>
<proteinExistence type="predicted"/>
<evidence type="ECO:0000313" key="3">
    <source>
        <dbReference type="Proteomes" id="UP000886653"/>
    </source>
</evidence>
<protein>
    <submittedName>
        <fullName evidence="2">Uncharacterized protein</fullName>
    </submittedName>
</protein>
<feature type="region of interest" description="Disordered" evidence="1">
    <location>
        <begin position="37"/>
        <end position="72"/>
    </location>
</feature>